<evidence type="ECO:0000313" key="1">
    <source>
        <dbReference type="EMBL" id="GER53332.1"/>
    </source>
</evidence>
<comment type="caution">
    <text evidence="1">The sequence shown here is derived from an EMBL/GenBank/DDBJ whole genome shotgun (WGS) entry which is preliminary data.</text>
</comment>
<dbReference type="EMBL" id="BKCP01010515">
    <property type="protein sequence ID" value="GER53332.1"/>
    <property type="molecule type" value="Genomic_DNA"/>
</dbReference>
<dbReference type="AlphaFoldDB" id="A0A5A7R7B7"/>
<accession>A0A5A7R7B7</accession>
<dbReference type="Proteomes" id="UP000325081">
    <property type="component" value="Unassembled WGS sequence"/>
</dbReference>
<sequence length="203" mass="22669">MFDDHSYGDLCKLKKIVNKMKTGIYCKKTISSIFENAPTFPANESNPVWPAISRTFSIGRCTRPATTLHTINAFLTSRPSSADSIDSNALVLVEVVKTPTPCLSSILPENPFRIIRQTEHFSDVQRVDEPFVQSWQDRVVPKNLSSSLPSARQRGCFFGSLLAFDFTDSRYSSKRIRDAVDFHAWVVGLQPAGPADDFDDFSG</sequence>
<protein>
    <submittedName>
        <fullName evidence="1">Crossover junction endodeoxyribonuclease RuvC</fullName>
    </submittedName>
</protein>
<keyword evidence="2" id="KW-1185">Reference proteome</keyword>
<evidence type="ECO:0000313" key="2">
    <source>
        <dbReference type="Proteomes" id="UP000325081"/>
    </source>
</evidence>
<proteinExistence type="predicted"/>
<organism evidence="1 2">
    <name type="scientific">Striga asiatica</name>
    <name type="common">Asiatic witchweed</name>
    <name type="synonym">Buchnera asiatica</name>
    <dbReference type="NCBI Taxonomy" id="4170"/>
    <lineage>
        <taxon>Eukaryota</taxon>
        <taxon>Viridiplantae</taxon>
        <taxon>Streptophyta</taxon>
        <taxon>Embryophyta</taxon>
        <taxon>Tracheophyta</taxon>
        <taxon>Spermatophyta</taxon>
        <taxon>Magnoliopsida</taxon>
        <taxon>eudicotyledons</taxon>
        <taxon>Gunneridae</taxon>
        <taxon>Pentapetalae</taxon>
        <taxon>asterids</taxon>
        <taxon>lamiids</taxon>
        <taxon>Lamiales</taxon>
        <taxon>Orobanchaceae</taxon>
        <taxon>Buchnereae</taxon>
        <taxon>Striga</taxon>
    </lineage>
</organism>
<name>A0A5A7R7B7_STRAF</name>
<gene>
    <name evidence="1" type="ORF">STAS_30838</name>
</gene>
<reference evidence="2" key="1">
    <citation type="journal article" date="2019" name="Curr. Biol.">
        <title>Genome Sequence of Striga asiatica Provides Insight into the Evolution of Plant Parasitism.</title>
        <authorList>
            <person name="Yoshida S."/>
            <person name="Kim S."/>
            <person name="Wafula E.K."/>
            <person name="Tanskanen J."/>
            <person name="Kim Y.M."/>
            <person name="Honaas L."/>
            <person name="Yang Z."/>
            <person name="Spallek T."/>
            <person name="Conn C.E."/>
            <person name="Ichihashi Y."/>
            <person name="Cheong K."/>
            <person name="Cui S."/>
            <person name="Der J.P."/>
            <person name="Gundlach H."/>
            <person name="Jiao Y."/>
            <person name="Hori C."/>
            <person name="Ishida J.K."/>
            <person name="Kasahara H."/>
            <person name="Kiba T."/>
            <person name="Kim M.S."/>
            <person name="Koo N."/>
            <person name="Laohavisit A."/>
            <person name="Lee Y.H."/>
            <person name="Lumba S."/>
            <person name="McCourt P."/>
            <person name="Mortimer J.C."/>
            <person name="Mutuku J.M."/>
            <person name="Nomura T."/>
            <person name="Sasaki-Sekimoto Y."/>
            <person name="Seto Y."/>
            <person name="Wang Y."/>
            <person name="Wakatake T."/>
            <person name="Sakakibara H."/>
            <person name="Demura T."/>
            <person name="Yamaguchi S."/>
            <person name="Yoneyama K."/>
            <person name="Manabe R.I."/>
            <person name="Nelson D.C."/>
            <person name="Schulman A.H."/>
            <person name="Timko M.P."/>
            <person name="dePamphilis C.W."/>
            <person name="Choi D."/>
            <person name="Shirasu K."/>
        </authorList>
    </citation>
    <scope>NUCLEOTIDE SEQUENCE [LARGE SCALE GENOMIC DNA]</scope>
    <source>
        <strain evidence="2">cv. UVA1</strain>
    </source>
</reference>